<proteinExistence type="predicted"/>
<dbReference type="Proteomes" id="UP001359886">
    <property type="component" value="Unassembled WGS sequence"/>
</dbReference>
<keyword evidence="1" id="KW-0812">Transmembrane</keyword>
<evidence type="ECO:0000313" key="3">
    <source>
        <dbReference type="Proteomes" id="UP001359886"/>
    </source>
</evidence>
<sequence>MLSGLMADLLVVVHLAFIGFVVFGGLLVLRWSRVVWLHVPAVAWGVYVELPGSVCPLTPLEQALRARAGDATYSEGFIQHYVQPLVYPENWSVEMGYVLGLTVLVINMVVYGAVLWHRRRHGCWPFQTRMR</sequence>
<gene>
    <name evidence="2" type="ORF">V3330_03770</name>
</gene>
<dbReference type="RefSeq" id="WP_354694060.1">
    <property type="nucleotide sequence ID" value="NZ_JAZHOG010000002.1"/>
</dbReference>
<dbReference type="InterPro" id="IPR021218">
    <property type="entry name" value="DUF2784"/>
</dbReference>
<evidence type="ECO:0000313" key="2">
    <source>
        <dbReference type="EMBL" id="MEJ8566738.1"/>
    </source>
</evidence>
<reference evidence="2 3" key="1">
    <citation type="submission" date="2024-02" db="EMBL/GenBank/DDBJ databases">
        <title>A novel Wenzhouxiangellaceae bacterium, isolated from coastal sediments.</title>
        <authorList>
            <person name="Du Z.-J."/>
            <person name="Ye Y.-Q."/>
            <person name="Zhang X.-Y."/>
        </authorList>
    </citation>
    <scope>NUCLEOTIDE SEQUENCE [LARGE SCALE GENOMIC DNA]</scope>
    <source>
        <strain evidence="2 3">CH-27</strain>
    </source>
</reference>
<comment type="caution">
    <text evidence="2">The sequence shown here is derived from an EMBL/GenBank/DDBJ whole genome shotgun (WGS) entry which is preliminary data.</text>
</comment>
<keyword evidence="1" id="KW-1133">Transmembrane helix</keyword>
<feature type="transmembrane region" description="Helical" evidence="1">
    <location>
        <begin position="95"/>
        <end position="116"/>
    </location>
</feature>
<organism evidence="2 3">
    <name type="scientific">Elongatibacter sediminis</name>
    <dbReference type="NCBI Taxonomy" id="3119006"/>
    <lineage>
        <taxon>Bacteria</taxon>
        <taxon>Pseudomonadati</taxon>
        <taxon>Pseudomonadota</taxon>
        <taxon>Gammaproteobacteria</taxon>
        <taxon>Chromatiales</taxon>
        <taxon>Wenzhouxiangellaceae</taxon>
        <taxon>Elongatibacter</taxon>
    </lineage>
</organism>
<protein>
    <submittedName>
        <fullName evidence="2">DUF2784 domain-containing protein</fullName>
    </submittedName>
</protein>
<dbReference type="AlphaFoldDB" id="A0AAW9RA76"/>
<name>A0AAW9RA76_9GAMM</name>
<feature type="transmembrane region" description="Helical" evidence="1">
    <location>
        <begin position="7"/>
        <end position="29"/>
    </location>
</feature>
<keyword evidence="3" id="KW-1185">Reference proteome</keyword>
<dbReference type="EMBL" id="JAZHOG010000002">
    <property type="protein sequence ID" value="MEJ8566738.1"/>
    <property type="molecule type" value="Genomic_DNA"/>
</dbReference>
<keyword evidence="1" id="KW-0472">Membrane</keyword>
<evidence type="ECO:0000256" key="1">
    <source>
        <dbReference type="SAM" id="Phobius"/>
    </source>
</evidence>
<accession>A0AAW9RA76</accession>
<dbReference type="Pfam" id="PF10861">
    <property type="entry name" value="DUF2784"/>
    <property type="match status" value="1"/>
</dbReference>